<gene>
    <name evidence="1" type="ORF">ACFPFW_11765</name>
</gene>
<reference evidence="2" key="1">
    <citation type="journal article" date="2019" name="Int. J. Syst. Evol. Microbiol.">
        <title>The Global Catalogue of Microorganisms (GCM) 10K type strain sequencing project: providing services to taxonomists for standard genome sequencing and annotation.</title>
        <authorList>
            <consortium name="The Broad Institute Genomics Platform"/>
            <consortium name="The Broad Institute Genome Sequencing Center for Infectious Disease"/>
            <person name="Wu L."/>
            <person name="Ma J."/>
        </authorList>
    </citation>
    <scope>NUCLEOTIDE SEQUENCE [LARGE SCALE GENOMIC DNA]</scope>
    <source>
        <strain evidence="2">CGMCC 1.16444</strain>
    </source>
</reference>
<dbReference type="SUPFAM" id="SSF48613">
    <property type="entry name" value="Heme oxygenase-like"/>
    <property type="match status" value="1"/>
</dbReference>
<organism evidence="1 2">
    <name type="scientific">Flaviflagellibacter deserti</name>
    <dbReference type="NCBI Taxonomy" id="2267266"/>
    <lineage>
        <taxon>Bacteria</taxon>
        <taxon>Pseudomonadati</taxon>
        <taxon>Pseudomonadota</taxon>
        <taxon>Alphaproteobacteria</taxon>
        <taxon>Hyphomicrobiales</taxon>
        <taxon>Flaviflagellibacter</taxon>
    </lineage>
</organism>
<comment type="caution">
    <text evidence="1">The sequence shown here is derived from an EMBL/GenBank/DDBJ whole genome shotgun (WGS) entry which is preliminary data.</text>
</comment>
<proteinExistence type="predicted"/>
<evidence type="ECO:0000313" key="2">
    <source>
        <dbReference type="Proteomes" id="UP001595796"/>
    </source>
</evidence>
<dbReference type="RefSeq" id="WP_114956116.1">
    <property type="nucleotide sequence ID" value="NZ_JBHSJF010000006.1"/>
</dbReference>
<dbReference type="InterPro" id="IPR016084">
    <property type="entry name" value="Haem_Oase-like_multi-hlx"/>
</dbReference>
<sequence>MNIATDIGGRWQRLRALTHDTHDTLDRRIMGARAFESRERYGLFVLVQRAFHRDVDALYSNASLDALLPDLAGRRRLPLIEQDVDDLGLAPPADNGSPVFDVQADIPSALGWLYVAEGSNLGAAFLLKEAERLGLSETFGARHLAPSPAGRGIHWRTFTAALDAVELTAPEETRLVAGAESAFRRVHDLVERSLIA</sequence>
<dbReference type="InterPro" id="IPR016053">
    <property type="entry name" value="Haem_Oase-like"/>
</dbReference>
<dbReference type="Gene3D" id="1.20.910.10">
    <property type="entry name" value="Heme oxygenase-like"/>
    <property type="match status" value="1"/>
</dbReference>
<accession>A0ABV9Z3I6</accession>
<dbReference type="Pfam" id="PF01126">
    <property type="entry name" value="Heme_oxygenase"/>
    <property type="match status" value="1"/>
</dbReference>
<protein>
    <submittedName>
        <fullName evidence="1">Biliverdin-producing heme oxygenase</fullName>
    </submittedName>
</protein>
<dbReference type="EMBL" id="JBHSJF010000006">
    <property type="protein sequence ID" value="MFC5068687.1"/>
    <property type="molecule type" value="Genomic_DNA"/>
</dbReference>
<dbReference type="Proteomes" id="UP001595796">
    <property type="component" value="Unassembled WGS sequence"/>
</dbReference>
<keyword evidence="2" id="KW-1185">Reference proteome</keyword>
<dbReference type="CDD" id="cd19166">
    <property type="entry name" value="HemeO-bac"/>
    <property type="match status" value="1"/>
</dbReference>
<evidence type="ECO:0000313" key="1">
    <source>
        <dbReference type="EMBL" id="MFC5068687.1"/>
    </source>
</evidence>
<name>A0ABV9Z3I6_9HYPH</name>